<feature type="domain" description="PpiC" evidence="3">
    <location>
        <begin position="173"/>
        <end position="274"/>
    </location>
</feature>
<keyword evidence="5" id="KW-1185">Reference proteome</keyword>
<reference evidence="4 5" key="1">
    <citation type="submission" date="2015-07" db="EMBL/GenBank/DDBJ databases">
        <title>Isolation and Genomic Characterization of a Novel Halophilic Metal-Reducing Deltaproteobacterium from the Deep Subsurface.</title>
        <authorList>
            <person name="Badalamenti J.P."/>
            <person name="Summers Z.M."/>
            <person name="Gralnick J.A."/>
            <person name="Bond D.R."/>
        </authorList>
    </citation>
    <scope>NUCLEOTIDE SEQUENCE [LARGE SCALE GENOMIC DNA]</scope>
    <source>
        <strain evidence="4 5">WTL</strain>
    </source>
</reference>
<dbReference type="InterPro" id="IPR050245">
    <property type="entry name" value="PrsA_foldase"/>
</dbReference>
<dbReference type="Pfam" id="PF13616">
    <property type="entry name" value="Rotamase_3"/>
    <property type="match status" value="1"/>
</dbReference>
<gene>
    <name evidence="4" type="ORF">DSOUD_2417</name>
</gene>
<dbReference type="Gene3D" id="1.10.4030.10">
    <property type="entry name" value="Porin chaperone SurA, peptide-binding domain"/>
    <property type="match status" value="1"/>
</dbReference>
<dbReference type="KEGG" id="des:DSOUD_2417"/>
<feature type="chain" id="PRO_5005791663" evidence="2">
    <location>
        <begin position="28"/>
        <end position="321"/>
    </location>
</feature>
<keyword evidence="1" id="KW-0697">Rotamase</keyword>
<proteinExistence type="predicted"/>
<accession>A0A0M4CXX1</accession>
<dbReference type="PATRIC" id="fig|1603606.3.peg.2620"/>
<dbReference type="InterPro" id="IPR000297">
    <property type="entry name" value="PPIase_PpiC"/>
</dbReference>
<dbReference type="Pfam" id="PF13624">
    <property type="entry name" value="SurA_N_3"/>
    <property type="match status" value="1"/>
</dbReference>
<dbReference type="RefSeq" id="WP_053551208.1">
    <property type="nucleotide sequence ID" value="NZ_CP010802.1"/>
</dbReference>
<dbReference type="EMBL" id="CP010802">
    <property type="protein sequence ID" value="ALC17178.1"/>
    <property type="molecule type" value="Genomic_DNA"/>
</dbReference>
<sequence>MVFARWFRLSTLVGALVLTGLSSQVCAEGDIVAKVGGVSLTRYELDREVQKIMPFNVSFHGKVSQEKIDDIRNQALTALLERAYKVRFALAEEISVANEAVEEEMAKYRSKFESQAQFEQALGAEGLSAFRGSIYRELLAKKAEAVAVDSGVKVTDEEVRAFYDKNKSMYMRPRQFKASHILVKVDPASSKAERDVLLKKAQGLAAQAEAGEDFYNLAYYNSDDRSKYVGGDLGYFHEGQTVPEFEEALVKMKPGEIAGPIKTMFGYHIVKLVELNEPRQLNFEEVKDNLRQSLEKKQRENLYDAWMNGLKARFEVERFDK</sequence>
<dbReference type="AlphaFoldDB" id="A0A0M4CXX1"/>
<name>A0A0M4CXX1_9BACT</name>
<evidence type="ECO:0000259" key="3">
    <source>
        <dbReference type="PROSITE" id="PS50198"/>
    </source>
</evidence>
<feature type="signal peptide" evidence="2">
    <location>
        <begin position="1"/>
        <end position="27"/>
    </location>
</feature>
<dbReference type="InterPro" id="IPR027304">
    <property type="entry name" value="Trigger_fact/SurA_dom_sf"/>
</dbReference>
<evidence type="ECO:0000256" key="2">
    <source>
        <dbReference type="SAM" id="SignalP"/>
    </source>
</evidence>
<dbReference type="PROSITE" id="PS50198">
    <property type="entry name" value="PPIC_PPIASE_2"/>
    <property type="match status" value="1"/>
</dbReference>
<dbReference type="Gene3D" id="3.10.50.40">
    <property type="match status" value="1"/>
</dbReference>
<dbReference type="SUPFAM" id="SSF54534">
    <property type="entry name" value="FKBP-like"/>
    <property type="match status" value="1"/>
</dbReference>
<organism evidence="4 5">
    <name type="scientific">Desulfuromonas soudanensis</name>
    <dbReference type="NCBI Taxonomy" id="1603606"/>
    <lineage>
        <taxon>Bacteria</taxon>
        <taxon>Pseudomonadati</taxon>
        <taxon>Thermodesulfobacteriota</taxon>
        <taxon>Desulfuromonadia</taxon>
        <taxon>Desulfuromonadales</taxon>
        <taxon>Desulfuromonadaceae</taxon>
        <taxon>Desulfuromonas</taxon>
    </lineage>
</organism>
<dbReference type="SUPFAM" id="SSF109998">
    <property type="entry name" value="Triger factor/SurA peptide-binding domain-like"/>
    <property type="match status" value="1"/>
</dbReference>
<dbReference type="GO" id="GO:0003755">
    <property type="term" value="F:peptidyl-prolyl cis-trans isomerase activity"/>
    <property type="evidence" value="ECO:0007669"/>
    <property type="project" value="UniProtKB-KW"/>
</dbReference>
<keyword evidence="1 4" id="KW-0413">Isomerase</keyword>
<evidence type="ECO:0000313" key="5">
    <source>
        <dbReference type="Proteomes" id="UP000057158"/>
    </source>
</evidence>
<evidence type="ECO:0000256" key="1">
    <source>
        <dbReference type="PROSITE-ProRule" id="PRU00278"/>
    </source>
</evidence>
<dbReference type="InterPro" id="IPR046357">
    <property type="entry name" value="PPIase_dom_sf"/>
</dbReference>
<evidence type="ECO:0000313" key="4">
    <source>
        <dbReference type="EMBL" id="ALC17178.1"/>
    </source>
</evidence>
<dbReference type="OrthoDB" id="14196at2"/>
<keyword evidence="2" id="KW-0732">Signal</keyword>
<dbReference type="Proteomes" id="UP000057158">
    <property type="component" value="Chromosome"/>
</dbReference>
<dbReference type="PANTHER" id="PTHR47245:SF2">
    <property type="entry name" value="PEPTIDYL-PROLYL CIS-TRANS ISOMERASE HP_0175-RELATED"/>
    <property type="match status" value="1"/>
</dbReference>
<protein>
    <submittedName>
        <fullName evidence="4">Peptidylprolyl isomerase</fullName>
    </submittedName>
</protein>
<dbReference type="STRING" id="1603606.DSOUD_2417"/>
<dbReference type="PANTHER" id="PTHR47245">
    <property type="entry name" value="PEPTIDYLPROLYL ISOMERASE"/>
    <property type="match status" value="1"/>
</dbReference>